<sequence>MGHNQPAAEAFITIKNKPVLLRVANGFFGIAFGSAETAAVISVELTDISLTRCNNESYLNAGLMLFGPLDDDSARTIAGLIQPTLH</sequence>
<gene>
    <name evidence="1" type="ORF">NYR02_00765</name>
</gene>
<protein>
    <submittedName>
        <fullName evidence="1">Uncharacterized protein</fullName>
    </submittedName>
</protein>
<comment type="caution">
    <text evidence="1">The sequence shown here is derived from an EMBL/GenBank/DDBJ whole genome shotgun (WGS) entry which is preliminary data.</text>
</comment>
<reference evidence="1" key="1">
    <citation type="journal article" date="2022" name="Front. Microbiol.">
        <title>Genome-based taxonomic rearrangement of Oceanobacter-related bacteria including the description of Thalassolituus hydrocarbonoclasticus sp. nov. and Thalassolituus pacificus sp. nov. and emended description of the genus Thalassolituus.</title>
        <authorList>
            <person name="Dong C."/>
            <person name="Wei L."/>
            <person name="Wang J."/>
            <person name="Lai Q."/>
            <person name="Huang Z."/>
            <person name="Shao Z."/>
        </authorList>
    </citation>
    <scope>NUCLEOTIDE SEQUENCE</scope>
    <source>
        <strain evidence="1">59MF3M-4</strain>
    </source>
</reference>
<organism evidence="1 2">
    <name type="scientific">Thalassolituus pacificus</name>
    <dbReference type="NCBI Taxonomy" id="2975440"/>
    <lineage>
        <taxon>Bacteria</taxon>
        <taxon>Pseudomonadati</taxon>
        <taxon>Pseudomonadota</taxon>
        <taxon>Gammaproteobacteria</taxon>
        <taxon>Oceanospirillales</taxon>
        <taxon>Oceanospirillaceae</taxon>
        <taxon>Thalassolituus</taxon>
    </lineage>
</organism>
<accession>A0A9X2WBM7</accession>
<reference evidence="1" key="2">
    <citation type="submission" date="2022-08" db="EMBL/GenBank/DDBJ databases">
        <authorList>
            <person name="Dong C."/>
        </authorList>
    </citation>
    <scope>NUCLEOTIDE SEQUENCE</scope>
    <source>
        <strain evidence="1">59MF3M-4</strain>
    </source>
</reference>
<evidence type="ECO:0000313" key="2">
    <source>
        <dbReference type="Proteomes" id="UP001147830"/>
    </source>
</evidence>
<evidence type="ECO:0000313" key="1">
    <source>
        <dbReference type="EMBL" id="MCT7357553.1"/>
    </source>
</evidence>
<dbReference type="EMBL" id="JAOANI010000002">
    <property type="protein sequence ID" value="MCT7357553.1"/>
    <property type="molecule type" value="Genomic_DNA"/>
</dbReference>
<dbReference type="AlphaFoldDB" id="A0A9X2WBM7"/>
<dbReference type="RefSeq" id="WP_260974486.1">
    <property type="nucleotide sequence ID" value="NZ_JAOANI010000002.1"/>
</dbReference>
<name>A0A9X2WBM7_9GAMM</name>
<dbReference type="Proteomes" id="UP001147830">
    <property type="component" value="Unassembled WGS sequence"/>
</dbReference>
<proteinExistence type="predicted"/>
<keyword evidence="2" id="KW-1185">Reference proteome</keyword>